<dbReference type="EMBL" id="CP029788">
    <property type="protein sequence ID" value="AWT46610.1"/>
    <property type="molecule type" value="Genomic_DNA"/>
</dbReference>
<dbReference type="KEGG" id="sact:DMT42_32830"/>
<dbReference type="AlphaFoldDB" id="A0A2U9PA13"/>
<name>A0A2U9PA13_STRAS</name>
<reference evidence="2 3" key="1">
    <citation type="submission" date="2018-06" db="EMBL/GenBank/DDBJ databases">
        <title>The complete genome sequence of a nosiheptide producer Streptomyces actuosus ATCC 25421: deducing the ability of producing a new class III lantibiotics.</title>
        <authorList>
            <person name="Liu W."/>
            <person name="Sun F."/>
            <person name="Hu Y."/>
        </authorList>
    </citation>
    <scope>NUCLEOTIDE SEQUENCE [LARGE SCALE GENOMIC DNA]</scope>
    <source>
        <strain evidence="2 3">ATCC 25421</strain>
    </source>
</reference>
<gene>
    <name evidence="2" type="ORF">DMT42_32830</name>
</gene>
<dbReference type="Gene3D" id="3.90.1200.10">
    <property type="match status" value="1"/>
</dbReference>
<dbReference type="InterPro" id="IPR002575">
    <property type="entry name" value="Aminoglycoside_PTrfase"/>
</dbReference>
<evidence type="ECO:0000259" key="1">
    <source>
        <dbReference type="Pfam" id="PF01636"/>
    </source>
</evidence>
<sequence>MAPAHERTWHGLLPPGRRYVALPSRAHPIVVAEDRAPVLSYVRESLLAVPPPLPAWLYPTARAALSVPALPRRLPGVALSTPEGADVTADAALGGIGRLTATGAVVLLDHSHDPAARLILLVFPPGSRRPALAVKVPVTASAAQGVLREAQRLRAVLDLPLRAARPAVPTVMGLLRHEGRPALVTTALPGTPMLVAYHRPGHHARHGPVCADFAAAARWLAALQSATTGTVAPLGLAPGVTEALENRLDRPARARLHALGRRLRGYAAPRTAVHGDFWPGNVLVSGGRVTGVIDWERARRAGGPLADPARFVVAYSEYLDRRTRPGHRVPGHPGLVAGPPGTALAYALHGTGWYPHLVGAFLTAALRRLGLPAACGRDAVLAELAAVAAEAEDPGFAQAQTEAFTRLVLTEEAP</sequence>
<dbReference type="Pfam" id="PF01636">
    <property type="entry name" value="APH"/>
    <property type="match status" value="1"/>
</dbReference>
<dbReference type="InterPro" id="IPR051678">
    <property type="entry name" value="AGP_Transferase"/>
</dbReference>
<dbReference type="InterPro" id="IPR011009">
    <property type="entry name" value="Kinase-like_dom_sf"/>
</dbReference>
<dbReference type="PANTHER" id="PTHR21310">
    <property type="entry name" value="AMINOGLYCOSIDE PHOSPHOTRANSFERASE-RELATED-RELATED"/>
    <property type="match status" value="1"/>
</dbReference>
<dbReference type="OrthoDB" id="4706173at2"/>
<feature type="domain" description="Aminoglycoside phosphotransferase" evidence="1">
    <location>
        <begin position="132"/>
        <end position="312"/>
    </location>
</feature>
<proteinExistence type="predicted"/>
<dbReference type="SUPFAM" id="SSF56112">
    <property type="entry name" value="Protein kinase-like (PK-like)"/>
    <property type="match status" value="1"/>
</dbReference>
<dbReference type="Proteomes" id="UP000247634">
    <property type="component" value="Chromosome"/>
</dbReference>
<evidence type="ECO:0000313" key="2">
    <source>
        <dbReference type="EMBL" id="AWT46610.1"/>
    </source>
</evidence>
<accession>A0A2U9PA13</accession>
<evidence type="ECO:0000313" key="3">
    <source>
        <dbReference type="Proteomes" id="UP000247634"/>
    </source>
</evidence>
<organism evidence="2 3">
    <name type="scientific">Streptomyces actuosus</name>
    <dbReference type="NCBI Taxonomy" id="1885"/>
    <lineage>
        <taxon>Bacteria</taxon>
        <taxon>Bacillati</taxon>
        <taxon>Actinomycetota</taxon>
        <taxon>Actinomycetes</taxon>
        <taxon>Kitasatosporales</taxon>
        <taxon>Streptomycetaceae</taxon>
        <taxon>Streptomyces</taxon>
    </lineage>
</organism>
<keyword evidence="3" id="KW-1185">Reference proteome</keyword>
<protein>
    <recommendedName>
        <fullName evidence="1">Aminoglycoside phosphotransferase domain-containing protein</fullName>
    </recommendedName>
</protein>